<protein>
    <submittedName>
        <fullName evidence="1">Uncharacterized protein</fullName>
    </submittedName>
</protein>
<reference evidence="2" key="1">
    <citation type="submission" date="2017-12" db="EMBL/GenBank/DDBJ databases">
        <authorList>
            <person name="Christensen H."/>
        </authorList>
    </citation>
    <scope>NUCLEOTIDE SEQUENCE [LARGE SCALE GENOMIC DNA]</scope>
    <source>
        <strain evidence="2">268A</strain>
    </source>
</reference>
<dbReference type="Proteomes" id="UP000234579">
    <property type="component" value="Unassembled WGS sequence"/>
</dbReference>
<comment type="caution">
    <text evidence="1">The sequence shown here is derived from an EMBL/GenBank/DDBJ whole genome shotgun (WGS) entry which is preliminary data.</text>
</comment>
<organism evidence="1 2">
    <name type="scientific">Ligilactobacillus agilis</name>
    <dbReference type="NCBI Taxonomy" id="1601"/>
    <lineage>
        <taxon>Bacteria</taxon>
        <taxon>Bacillati</taxon>
        <taxon>Bacillota</taxon>
        <taxon>Bacilli</taxon>
        <taxon>Lactobacillales</taxon>
        <taxon>Lactobacillaceae</taxon>
        <taxon>Ligilactobacillus</taxon>
    </lineage>
</organism>
<dbReference type="Pfam" id="PF05870">
    <property type="entry name" value="PA_decarbox"/>
    <property type="match status" value="1"/>
</dbReference>
<accession>A0A2I2ABM7</accession>
<dbReference type="AlphaFoldDB" id="A0A2I2ABM7"/>
<proteinExistence type="predicted"/>
<evidence type="ECO:0000313" key="1">
    <source>
        <dbReference type="EMBL" id="PLA76790.1"/>
    </source>
</evidence>
<gene>
    <name evidence="1" type="ORF">CYR79_04460</name>
</gene>
<sequence length="62" mass="7051">MYAAREKYPTYPKLVVPEFAKMTYIGTAGVNNEGIINEAPYPGMTADILDDHFYDANYKRSK</sequence>
<dbReference type="GO" id="GO:0016831">
    <property type="term" value="F:carboxy-lyase activity"/>
    <property type="evidence" value="ECO:0007669"/>
    <property type="project" value="InterPro"/>
</dbReference>
<name>A0A2I2ABM7_9LACO</name>
<dbReference type="SUPFAM" id="SSF50814">
    <property type="entry name" value="Lipocalins"/>
    <property type="match status" value="1"/>
</dbReference>
<dbReference type="EMBL" id="PKGI01000022">
    <property type="protein sequence ID" value="PLA76790.1"/>
    <property type="molecule type" value="Genomic_DNA"/>
</dbReference>
<evidence type="ECO:0000313" key="2">
    <source>
        <dbReference type="Proteomes" id="UP000234579"/>
    </source>
</evidence>
<dbReference type="InterPro" id="IPR012674">
    <property type="entry name" value="Calycin"/>
</dbReference>
<dbReference type="InterPro" id="IPR008729">
    <property type="entry name" value="PA_de_COase"/>
</dbReference>
<dbReference type="Gene3D" id="2.40.128.20">
    <property type="match status" value="1"/>
</dbReference>